<feature type="domain" description="Peptidoglycan binding-like" evidence="2">
    <location>
        <begin position="108"/>
        <end position="149"/>
    </location>
</feature>
<feature type="signal peptide" evidence="1">
    <location>
        <begin position="1"/>
        <end position="16"/>
    </location>
</feature>
<sequence length="171" mass="18450" precursor="true">MHLTSRLIAAMALALAACEAPTDSTGNWPGEAPPAPERMADGTCWAREVTPAIYEHVMGEIQVVQAEIAEDGTVIRPPVYRRAPVPRVVKPRGELRFETPCPEQTTPELISSVQRALAARGYFSGSVTGRFDAPTQAAIRKYQKERGLDSAQLSLETARALGLIATPLDAL</sequence>
<dbReference type="STRING" id="1250539.Ga0080574_TMP4711"/>
<reference evidence="3 4" key="1">
    <citation type="submission" date="2016-04" db="EMBL/GenBank/DDBJ databases">
        <title>Deep-sea bacteria in the southern Pacific.</title>
        <authorList>
            <person name="Tang K."/>
        </authorList>
    </citation>
    <scope>NUCLEOTIDE SEQUENCE [LARGE SCALE GENOMIC DNA]</scope>
    <source>
        <strain evidence="3 4">JLT2014</strain>
    </source>
</reference>
<accession>A0A1P8V093</accession>
<dbReference type="Proteomes" id="UP000187059">
    <property type="component" value="Chromosome"/>
</dbReference>
<evidence type="ECO:0000256" key="1">
    <source>
        <dbReference type="SAM" id="SignalP"/>
    </source>
</evidence>
<dbReference type="OrthoDB" id="7861420at2"/>
<evidence type="ECO:0000313" key="3">
    <source>
        <dbReference type="EMBL" id="APZ55045.1"/>
    </source>
</evidence>
<dbReference type="Pfam" id="PF01471">
    <property type="entry name" value="PG_binding_1"/>
    <property type="match status" value="1"/>
</dbReference>
<dbReference type="KEGG" id="paby:Ga0080574_TMP4711"/>
<evidence type="ECO:0000259" key="2">
    <source>
        <dbReference type="Pfam" id="PF01471"/>
    </source>
</evidence>
<gene>
    <name evidence="3" type="ORF">Ga0080574_TMP4711</name>
</gene>
<dbReference type="InterPro" id="IPR036365">
    <property type="entry name" value="PGBD-like_sf"/>
</dbReference>
<dbReference type="SUPFAM" id="SSF47090">
    <property type="entry name" value="PGBD-like"/>
    <property type="match status" value="1"/>
</dbReference>
<keyword evidence="4" id="KW-1185">Reference proteome</keyword>
<dbReference type="Gene3D" id="1.10.101.10">
    <property type="entry name" value="PGBD-like superfamily/PGBD"/>
    <property type="match status" value="1"/>
</dbReference>
<organism evidence="3 4">
    <name type="scientific">Salipiger abyssi</name>
    <dbReference type="NCBI Taxonomy" id="1250539"/>
    <lineage>
        <taxon>Bacteria</taxon>
        <taxon>Pseudomonadati</taxon>
        <taxon>Pseudomonadota</taxon>
        <taxon>Alphaproteobacteria</taxon>
        <taxon>Rhodobacterales</taxon>
        <taxon>Roseobacteraceae</taxon>
        <taxon>Salipiger</taxon>
    </lineage>
</organism>
<feature type="chain" id="PRO_5012975757" evidence="1">
    <location>
        <begin position="17"/>
        <end position="171"/>
    </location>
</feature>
<dbReference type="InterPro" id="IPR036366">
    <property type="entry name" value="PGBDSf"/>
</dbReference>
<evidence type="ECO:0000313" key="4">
    <source>
        <dbReference type="Proteomes" id="UP000187059"/>
    </source>
</evidence>
<name>A0A1P8V093_9RHOB</name>
<dbReference type="InterPro" id="IPR002477">
    <property type="entry name" value="Peptidoglycan-bd-like"/>
</dbReference>
<dbReference type="RefSeq" id="WP_076705414.1">
    <property type="nucleotide sequence ID" value="NZ_CP015093.1"/>
</dbReference>
<keyword evidence="1" id="KW-0732">Signal</keyword>
<proteinExistence type="predicted"/>
<dbReference type="PROSITE" id="PS51257">
    <property type="entry name" value="PROKAR_LIPOPROTEIN"/>
    <property type="match status" value="1"/>
</dbReference>
<protein>
    <submittedName>
        <fullName evidence="3">Putative peptidoglycan binding protein</fullName>
    </submittedName>
</protein>
<dbReference type="AlphaFoldDB" id="A0A1P8V093"/>
<dbReference type="EMBL" id="CP015093">
    <property type="protein sequence ID" value="APZ55045.1"/>
    <property type="molecule type" value="Genomic_DNA"/>
</dbReference>